<dbReference type="STRING" id="391735.Veis_3614"/>
<organism evidence="2 3">
    <name type="scientific">Verminephrobacter eiseniae (strain EF01-2)</name>
    <dbReference type="NCBI Taxonomy" id="391735"/>
    <lineage>
        <taxon>Bacteria</taxon>
        <taxon>Pseudomonadati</taxon>
        <taxon>Pseudomonadota</taxon>
        <taxon>Betaproteobacteria</taxon>
        <taxon>Burkholderiales</taxon>
        <taxon>Comamonadaceae</taxon>
        <taxon>Verminephrobacter</taxon>
    </lineage>
</organism>
<evidence type="ECO:0000313" key="3">
    <source>
        <dbReference type="Proteomes" id="UP000000374"/>
    </source>
</evidence>
<dbReference type="EMBL" id="CP000542">
    <property type="protein sequence ID" value="ABM59331.1"/>
    <property type="molecule type" value="Genomic_DNA"/>
</dbReference>
<dbReference type="eggNOG" id="COG0553">
    <property type="taxonomic scope" value="Bacteria"/>
</dbReference>
<dbReference type="KEGG" id="vei:Veis_3614"/>
<dbReference type="HOGENOM" id="CLU_1085643_0_0_4"/>
<reference evidence="3" key="1">
    <citation type="submission" date="2006-12" db="EMBL/GenBank/DDBJ databases">
        <title>Complete sequence of chromosome 1 of Verminephrobacter eiseniae EF01-2.</title>
        <authorList>
            <person name="Copeland A."/>
            <person name="Lucas S."/>
            <person name="Lapidus A."/>
            <person name="Barry K."/>
            <person name="Detter J.C."/>
            <person name="Glavina del Rio T."/>
            <person name="Dalin E."/>
            <person name="Tice H."/>
            <person name="Pitluck S."/>
            <person name="Chertkov O."/>
            <person name="Brettin T."/>
            <person name="Bruce D."/>
            <person name="Han C."/>
            <person name="Tapia R."/>
            <person name="Gilna P."/>
            <person name="Schmutz J."/>
            <person name="Larimer F."/>
            <person name="Land M."/>
            <person name="Hauser L."/>
            <person name="Kyrpides N."/>
            <person name="Kim E."/>
            <person name="Stahl D."/>
            <person name="Richardson P."/>
        </authorList>
    </citation>
    <scope>NUCLEOTIDE SEQUENCE [LARGE SCALE GENOMIC DNA]</scope>
    <source>
        <strain evidence="3">EF01-2</strain>
    </source>
</reference>
<dbReference type="AlphaFoldDB" id="A1WNX4"/>
<gene>
    <name evidence="2" type="ordered locus">Veis_3614</name>
</gene>
<proteinExistence type="predicted"/>
<evidence type="ECO:0000256" key="1">
    <source>
        <dbReference type="SAM" id="MobiDB-lite"/>
    </source>
</evidence>
<protein>
    <submittedName>
        <fullName evidence="2">Uncharacterized protein</fullName>
    </submittedName>
</protein>
<feature type="region of interest" description="Disordered" evidence="1">
    <location>
        <begin position="192"/>
        <end position="228"/>
    </location>
</feature>
<sequence length="256" mass="27774">MRACLAKHSFALRSMQLDGPLRLVSTKKESCLPIAECVRRPEDDFDIVAGLDILITHLAPVTGQTMTRAPRLRLIAAHHLVSRHGSDVVGCAQPSERSARRIAQPIPSVLASDATPRCASMASADRQMIGDATLGHGSLCDLARTWRARQGRLGAPESEDAPQAAFLQRKYALHLRLLESLVSRHRSDVVGCAQPSERSAQPIPSVLASDARPRCAPMASADRQMTDDATLAPLWPDISALQAEAERLDNLRGDSR</sequence>
<name>A1WNX4_VEREI</name>
<keyword evidence="3" id="KW-1185">Reference proteome</keyword>
<accession>A1WNX4</accession>
<dbReference type="Proteomes" id="UP000000374">
    <property type="component" value="Chromosome"/>
</dbReference>
<dbReference type="eggNOG" id="COG3181">
    <property type="taxonomic scope" value="Bacteria"/>
</dbReference>
<dbReference type="eggNOG" id="COG0111">
    <property type="taxonomic scope" value="Bacteria"/>
</dbReference>
<evidence type="ECO:0000313" key="2">
    <source>
        <dbReference type="EMBL" id="ABM59331.1"/>
    </source>
</evidence>